<evidence type="ECO:0000313" key="3">
    <source>
        <dbReference type="Proteomes" id="UP000724874"/>
    </source>
</evidence>
<organism evidence="2 3">
    <name type="scientific">Gymnopilus junonius</name>
    <name type="common">Spectacular rustgill mushroom</name>
    <name type="synonym">Gymnopilus spectabilis subsp. junonius</name>
    <dbReference type="NCBI Taxonomy" id="109634"/>
    <lineage>
        <taxon>Eukaryota</taxon>
        <taxon>Fungi</taxon>
        <taxon>Dikarya</taxon>
        <taxon>Basidiomycota</taxon>
        <taxon>Agaricomycotina</taxon>
        <taxon>Agaricomycetes</taxon>
        <taxon>Agaricomycetidae</taxon>
        <taxon>Agaricales</taxon>
        <taxon>Agaricineae</taxon>
        <taxon>Hymenogastraceae</taxon>
        <taxon>Gymnopilus</taxon>
    </lineage>
</organism>
<sequence length="122" mass="14161">MYEGFRFSKGVLTIRSCMQGTNEARSRTPVQPRPGAYPPIIIQLTEHHPPAQSSNKQMAGIEISELSNCRHRDSVPQRHQRRSSFKDLPSARAHLPHQTRHHLPMHQRHPKGLFRRGRKFDE</sequence>
<feature type="compositionally biased region" description="Basic residues" evidence="1">
    <location>
        <begin position="94"/>
        <end position="122"/>
    </location>
</feature>
<dbReference type="EMBL" id="JADNYJ010000013">
    <property type="protein sequence ID" value="KAF8907930.1"/>
    <property type="molecule type" value="Genomic_DNA"/>
</dbReference>
<dbReference type="Proteomes" id="UP000724874">
    <property type="component" value="Unassembled WGS sequence"/>
</dbReference>
<keyword evidence="3" id="KW-1185">Reference proteome</keyword>
<protein>
    <submittedName>
        <fullName evidence="2">Uncharacterized protein</fullName>
    </submittedName>
</protein>
<evidence type="ECO:0000256" key="1">
    <source>
        <dbReference type="SAM" id="MobiDB-lite"/>
    </source>
</evidence>
<evidence type="ECO:0000313" key="2">
    <source>
        <dbReference type="EMBL" id="KAF8907930.1"/>
    </source>
</evidence>
<dbReference type="AlphaFoldDB" id="A0A9P5NVP3"/>
<gene>
    <name evidence="2" type="ORF">CPB84DRAFT_1768133</name>
</gene>
<feature type="region of interest" description="Disordered" evidence="1">
    <location>
        <begin position="68"/>
        <end position="122"/>
    </location>
</feature>
<comment type="caution">
    <text evidence="2">The sequence shown here is derived from an EMBL/GenBank/DDBJ whole genome shotgun (WGS) entry which is preliminary data.</text>
</comment>
<name>A0A9P5NVP3_GYMJU</name>
<proteinExistence type="predicted"/>
<reference evidence="2" key="1">
    <citation type="submission" date="2020-11" db="EMBL/GenBank/DDBJ databases">
        <authorList>
            <consortium name="DOE Joint Genome Institute"/>
            <person name="Ahrendt S."/>
            <person name="Riley R."/>
            <person name="Andreopoulos W."/>
            <person name="LaButti K."/>
            <person name="Pangilinan J."/>
            <person name="Ruiz-duenas F.J."/>
            <person name="Barrasa J.M."/>
            <person name="Sanchez-Garcia M."/>
            <person name="Camarero S."/>
            <person name="Miyauchi S."/>
            <person name="Serrano A."/>
            <person name="Linde D."/>
            <person name="Babiker R."/>
            <person name="Drula E."/>
            <person name="Ayuso-Fernandez I."/>
            <person name="Pacheco R."/>
            <person name="Padilla G."/>
            <person name="Ferreira P."/>
            <person name="Barriuso J."/>
            <person name="Kellner H."/>
            <person name="Castanera R."/>
            <person name="Alfaro M."/>
            <person name="Ramirez L."/>
            <person name="Pisabarro A.G."/>
            <person name="Kuo A."/>
            <person name="Tritt A."/>
            <person name="Lipzen A."/>
            <person name="He G."/>
            <person name="Yan M."/>
            <person name="Ng V."/>
            <person name="Cullen D."/>
            <person name="Martin F."/>
            <person name="Rosso M.-N."/>
            <person name="Henrissat B."/>
            <person name="Hibbett D."/>
            <person name="Martinez A.T."/>
            <person name="Grigoriev I.V."/>
        </authorList>
    </citation>
    <scope>NUCLEOTIDE SEQUENCE</scope>
    <source>
        <strain evidence="2">AH 44721</strain>
    </source>
</reference>
<accession>A0A9P5NVP3</accession>